<keyword evidence="11" id="KW-1185">Reference proteome</keyword>
<protein>
    <recommendedName>
        <fullName evidence="4 8">Beta-galactosidase</fullName>
        <ecNumber evidence="3 8">3.2.1.23</ecNumber>
    </recommendedName>
    <alternativeName>
        <fullName evidence="7 8">Lactase</fullName>
    </alternativeName>
</protein>
<dbReference type="Gene3D" id="2.70.98.10">
    <property type="match status" value="1"/>
</dbReference>
<evidence type="ECO:0000256" key="2">
    <source>
        <dbReference type="ARBA" id="ARBA00007401"/>
    </source>
</evidence>
<dbReference type="Pfam" id="PF02837">
    <property type="entry name" value="Glyco_hydro_2_N"/>
    <property type="match status" value="1"/>
</dbReference>
<dbReference type="SUPFAM" id="SSF49785">
    <property type="entry name" value="Galactose-binding domain-like"/>
    <property type="match status" value="1"/>
</dbReference>
<dbReference type="InterPro" id="IPR013783">
    <property type="entry name" value="Ig-like_fold"/>
</dbReference>
<keyword evidence="6 8" id="KW-0326">Glycosidase</keyword>
<dbReference type="SMART" id="SM01038">
    <property type="entry name" value="Bgal_small_N"/>
    <property type="match status" value="1"/>
</dbReference>
<dbReference type="EC" id="3.2.1.23" evidence="3 8"/>
<dbReference type="Gene3D" id="2.60.40.10">
    <property type="entry name" value="Immunoglobulins"/>
    <property type="match status" value="2"/>
</dbReference>
<dbReference type="SUPFAM" id="SSF74650">
    <property type="entry name" value="Galactose mutarotase-like"/>
    <property type="match status" value="1"/>
</dbReference>
<keyword evidence="5 8" id="KW-0378">Hydrolase</keyword>
<dbReference type="InterPro" id="IPR006102">
    <property type="entry name" value="Ig-like_GH2"/>
</dbReference>
<dbReference type="Pfam" id="PF02929">
    <property type="entry name" value="Bgal_small_N"/>
    <property type="match status" value="1"/>
</dbReference>
<comment type="similarity">
    <text evidence="2 8">Belongs to the glycosyl hydrolase 2 family.</text>
</comment>
<evidence type="ECO:0000313" key="11">
    <source>
        <dbReference type="Proteomes" id="UP000482209"/>
    </source>
</evidence>
<dbReference type="InterPro" id="IPR011013">
    <property type="entry name" value="Gal_mutarotase_sf_dom"/>
</dbReference>
<evidence type="ECO:0000256" key="3">
    <source>
        <dbReference type="ARBA" id="ARBA00012756"/>
    </source>
</evidence>
<feature type="domain" description="Beta galactosidase small chain/" evidence="9">
    <location>
        <begin position="742"/>
        <end position="1010"/>
    </location>
</feature>
<dbReference type="InterPro" id="IPR017853">
    <property type="entry name" value="GH"/>
</dbReference>
<name>A0A6L5Y2J9_9FIRM</name>
<dbReference type="Proteomes" id="UP000482209">
    <property type="component" value="Unassembled WGS sequence"/>
</dbReference>
<dbReference type="PROSITE" id="PS00608">
    <property type="entry name" value="GLYCOSYL_HYDROL_F2_2"/>
    <property type="match status" value="1"/>
</dbReference>
<dbReference type="PANTHER" id="PTHR46323:SF2">
    <property type="entry name" value="BETA-GALACTOSIDASE"/>
    <property type="match status" value="1"/>
</dbReference>
<dbReference type="PANTHER" id="PTHR46323">
    <property type="entry name" value="BETA-GALACTOSIDASE"/>
    <property type="match status" value="1"/>
</dbReference>
<evidence type="ECO:0000256" key="6">
    <source>
        <dbReference type="ARBA" id="ARBA00023295"/>
    </source>
</evidence>
<evidence type="ECO:0000256" key="1">
    <source>
        <dbReference type="ARBA" id="ARBA00001412"/>
    </source>
</evidence>
<comment type="catalytic activity">
    <reaction evidence="1 8">
        <text>Hydrolysis of terminal non-reducing beta-D-galactose residues in beta-D-galactosides.</text>
        <dbReference type="EC" id="3.2.1.23"/>
    </reaction>
</comment>
<dbReference type="InterPro" id="IPR023230">
    <property type="entry name" value="Glyco_hydro_2_CS"/>
</dbReference>
<dbReference type="Pfam" id="PF02836">
    <property type="entry name" value="Glyco_hydro_2_C"/>
    <property type="match status" value="1"/>
</dbReference>
<dbReference type="GO" id="GO:0005990">
    <property type="term" value="P:lactose catabolic process"/>
    <property type="evidence" value="ECO:0007669"/>
    <property type="project" value="TreeGrafter"/>
</dbReference>
<dbReference type="InterPro" id="IPR006101">
    <property type="entry name" value="Glyco_hydro_2"/>
</dbReference>
<proteinExistence type="inferred from homology"/>
<evidence type="ECO:0000256" key="5">
    <source>
        <dbReference type="ARBA" id="ARBA00022801"/>
    </source>
</evidence>
<dbReference type="GO" id="GO:0004565">
    <property type="term" value="F:beta-galactosidase activity"/>
    <property type="evidence" value="ECO:0007669"/>
    <property type="project" value="UniProtKB-EC"/>
</dbReference>
<dbReference type="InterPro" id="IPR008979">
    <property type="entry name" value="Galactose-bd-like_sf"/>
</dbReference>
<dbReference type="GO" id="GO:0009341">
    <property type="term" value="C:beta-galactosidase complex"/>
    <property type="evidence" value="ECO:0007669"/>
    <property type="project" value="InterPro"/>
</dbReference>
<dbReference type="AlphaFoldDB" id="A0A6L5Y2J9"/>
<dbReference type="Pfam" id="PF16353">
    <property type="entry name" value="LacZ_4"/>
    <property type="match status" value="1"/>
</dbReference>
<dbReference type="InterPro" id="IPR036156">
    <property type="entry name" value="Beta-gal/glucu_dom_sf"/>
</dbReference>
<gene>
    <name evidence="10" type="ORF">FYJ58_14180</name>
</gene>
<dbReference type="InterPro" id="IPR032312">
    <property type="entry name" value="LacZ_4"/>
</dbReference>
<dbReference type="InterPro" id="IPR014718">
    <property type="entry name" value="GH-type_carb-bd"/>
</dbReference>
<evidence type="ECO:0000259" key="9">
    <source>
        <dbReference type="SMART" id="SM01038"/>
    </source>
</evidence>
<sequence length="1016" mass="119117">MIVPKHYENLQVLHENTMPNRCYYIPASKIMHTLVHNRKESDRFQLLNDQWNFRYYSSIYELQENFYEKDFIGEEYELVTVPGMWQNYGFDKHQYTNIKYPFPFDPPYVPHDNPCGTYTYDFDYKKCKDAPKAYLNFEGVDSCFYVWVNGEYVGYSQVSHSTSEFDITDILVEGKNRLAVLVLKWCDGSYMEDQDKFRMSGIFNDVYILHRPEKIIYDYFVKTSYIDTKAIVTVEVKFLNNNGTLAKATLSKANSEIIASKEISESTVLEYEIENPELWNPENPYLYFLILETEHEVITERIGIREIHIENNVVIFNGKPIIFRGVNRHDSDPVTGFVISIDQMKKDMEMMKQHNFNAIRSSHYPNQPFFYQLCDEYGFFVVDEADNESHGPGEIYFANDEFEYKSKRWNEPISDNPAYIEATVDRVKLCVEREKNRPCIVIWSMGNECAYGCTFEEALKWTKSFDDSRLTHFESARYHSDKKKYDFSNLDMFSRMYPPFNEIDEYLEGNPDKPFILIEYCHSMGNGPGDFEDYFQIFQREEIMCGGFVWEWCDHAIYKGDTEENQEMYYYGGDHGEDVHDSNFCMDGLVYPDRTPHTGLLEYKNVYRPLRVAEFDQKAKNISFHNYLDFTDVKDYIQMKYEVLCDGHVVEEGTLETPSIKPGCTEMTSLEIKIPEKGNAFLEIYYYSSKEVALVPEGHLLGFDEVKLETADNRNQEVIQKLEESGDSNKALLTKETDEFVFIFGEQFQYVLDKKTGMFTKLEYAGINQIEKPMEVNIWRAPTDNDMYIKLEWYRAKYDKAYSRAYDTVVEISENRVNIHCYMALVANTVQRILDMDTTWIIDENGAIGLNMKVKRHPEFPMLPRFGLRLFMNKNMDYVQYYGMGPMESYCDKHRASSHGIYGGYVEDLHEDYIKPQENGSHYDCSYVTVESAHCKLEALAEKSFSFNVSAYTQEELTAKKHNFELQPSDNTILCLDYAQSGIGSNSCGPDLLEKYRLDSKEFEFGIKLIPYKKYK</sequence>
<comment type="caution">
    <text evidence="10">The sequence shown here is derived from an EMBL/GenBank/DDBJ whole genome shotgun (WGS) entry which is preliminary data.</text>
</comment>
<dbReference type="GO" id="GO:0030246">
    <property type="term" value="F:carbohydrate binding"/>
    <property type="evidence" value="ECO:0007669"/>
    <property type="project" value="InterPro"/>
</dbReference>
<dbReference type="InterPro" id="IPR004199">
    <property type="entry name" value="B-gal_small/dom_5"/>
</dbReference>
<dbReference type="InterPro" id="IPR006103">
    <property type="entry name" value="Glyco_hydro_2_cat"/>
</dbReference>
<evidence type="ECO:0000256" key="8">
    <source>
        <dbReference type="RuleBase" id="RU361154"/>
    </source>
</evidence>
<dbReference type="EMBL" id="VUMT01000045">
    <property type="protein sequence ID" value="MSS65001.1"/>
    <property type="molecule type" value="Genomic_DNA"/>
</dbReference>
<dbReference type="InterPro" id="IPR050347">
    <property type="entry name" value="Bact_Beta-galactosidase"/>
</dbReference>
<dbReference type="PROSITE" id="PS00719">
    <property type="entry name" value="GLYCOSYL_HYDROL_F2_1"/>
    <property type="match status" value="1"/>
</dbReference>
<dbReference type="InterPro" id="IPR023232">
    <property type="entry name" value="Glyco_hydro_2_AS"/>
</dbReference>
<dbReference type="SUPFAM" id="SSF51445">
    <property type="entry name" value="(Trans)glycosidases"/>
    <property type="match status" value="1"/>
</dbReference>
<dbReference type="InterPro" id="IPR006104">
    <property type="entry name" value="Glyco_hydro_2_N"/>
</dbReference>
<dbReference type="Pfam" id="PF00703">
    <property type="entry name" value="Glyco_hydro_2"/>
    <property type="match status" value="1"/>
</dbReference>
<dbReference type="PRINTS" id="PR00132">
    <property type="entry name" value="GLHYDRLASE2"/>
</dbReference>
<dbReference type="Gene3D" id="2.60.120.260">
    <property type="entry name" value="Galactose-binding domain-like"/>
    <property type="match status" value="1"/>
</dbReference>
<evidence type="ECO:0000256" key="7">
    <source>
        <dbReference type="ARBA" id="ARBA00032230"/>
    </source>
</evidence>
<accession>A0A6L5Y2J9</accession>
<dbReference type="RefSeq" id="WP_154520357.1">
    <property type="nucleotide sequence ID" value="NZ_VUMT01000045.1"/>
</dbReference>
<reference evidence="10 11" key="1">
    <citation type="submission" date="2019-08" db="EMBL/GenBank/DDBJ databases">
        <title>In-depth cultivation of the pig gut microbiome towards novel bacterial diversity and tailored functional studies.</title>
        <authorList>
            <person name="Wylensek D."/>
            <person name="Hitch T.C.A."/>
            <person name="Clavel T."/>
        </authorList>
    </citation>
    <scope>NUCLEOTIDE SEQUENCE [LARGE SCALE GENOMIC DNA]</scope>
    <source>
        <strain evidence="10 11">WCA-693-APC-MOT-I</strain>
    </source>
</reference>
<evidence type="ECO:0000256" key="4">
    <source>
        <dbReference type="ARBA" id="ARBA00013303"/>
    </source>
</evidence>
<dbReference type="SUPFAM" id="SSF49303">
    <property type="entry name" value="beta-Galactosidase/glucuronidase domain"/>
    <property type="match status" value="2"/>
</dbReference>
<dbReference type="Gene3D" id="3.20.20.80">
    <property type="entry name" value="Glycosidases"/>
    <property type="match status" value="1"/>
</dbReference>
<evidence type="ECO:0000313" key="10">
    <source>
        <dbReference type="EMBL" id="MSS65001.1"/>
    </source>
</evidence>
<organism evidence="10 11">
    <name type="scientific">Velocimicrobium porci</name>
    <dbReference type="NCBI Taxonomy" id="2606634"/>
    <lineage>
        <taxon>Bacteria</taxon>
        <taxon>Bacillati</taxon>
        <taxon>Bacillota</taxon>
        <taxon>Clostridia</taxon>
        <taxon>Lachnospirales</taxon>
        <taxon>Lachnospiraceae</taxon>
        <taxon>Velocimicrobium</taxon>
    </lineage>
</organism>